<name>A0A5R9BAN0_9MICC</name>
<proteinExistence type="predicted"/>
<reference evidence="2 3" key="1">
    <citation type="submission" date="2019-05" db="EMBL/GenBank/DDBJ databases">
        <title>Nesterenkonia sp. GY074 isolated from the Southern Atlantic Ocean.</title>
        <authorList>
            <person name="Zhang G."/>
        </authorList>
    </citation>
    <scope>NUCLEOTIDE SEQUENCE [LARGE SCALE GENOMIC DNA]</scope>
    <source>
        <strain evidence="2 3">GY074</strain>
    </source>
</reference>
<dbReference type="InterPro" id="IPR036661">
    <property type="entry name" value="Luciferase-like_sf"/>
</dbReference>
<evidence type="ECO:0000259" key="1">
    <source>
        <dbReference type="Pfam" id="PF00296"/>
    </source>
</evidence>
<organism evidence="2 3">
    <name type="scientific">Nesterenkonia salmonea</name>
    <dbReference type="NCBI Taxonomy" id="1804987"/>
    <lineage>
        <taxon>Bacteria</taxon>
        <taxon>Bacillati</taxon>
        <taxon>Actinomycetota</taxon>
        <taxon>Actinomycetes</taxon>
        <taxon>Micrococcales</taxon>
        <taxon>Micrococcaceae</taxon>
        <taxon>Nesterenkonia</taxon>
    </lineage>
</organism>
<dbReference type="InterPro" id="IPR050766">
    <property type="entry name" value="Bact_Lucif_Oxidored"/>
</dbReference>
<keyword evidence="3" id="KW-1185">Reference proteome</keyword>
<sequence length="336" mass="36230">MAPRIGFFTRLLENDTAANRYRFALEQMRHAEACGFTTAWIAQHHFDADEGGLPSPWPMLGAAAATTDSIRLGTAVVTLPHESALRTAEDASVVDQLSGGRLELGVAPGASPETLAAFGYGGENPRELFAAKFDVLRSALRGEPIDDTGLTLQPLSEGLESRIWQATFSSNGAARAGSAGDGLMLSRVQPGSPEISINEAQNPIVDTYLESLPESDAARILTSRTLVVIDEENRESVTAAARPRLEELAARTYKISGESLTDQELFRLTNSYFGTPEQVLEQLSGDEIIARSTDVSFQVHSIDPGHELTLRSLELIATEVAPQLGWALSDKVLQKV</sequence>
<feature type="domain" description="Luciferase-like" evidence="1">
    <location>
        <begin position="15"/>
        <end position="283"/>
    </location>
</feature>
<dbReference type="GO" id="GO:0005829">
    <property type="term" value="C:cytosol"/>
    <property type="evidence" value="ECO:0007669"/>
    <property type="project" value="TreeGrafter"/>
</dbReference>
<dbReference type="PANTHER" id="PTHR30137">
    <property type="entry name" value="LUCIFERASE-LIKE MONOOXYGENASE"/>
    <property type="match status" value="1"/>
</dbReference>
<dbReference type="SUPFAM" id="SSF51679">
    <property type="entry name" value="Bacterial luciferase-like"/>
    <property type="match status" value="1"/>
</dbReference>
<accession>A0A5R9BAN0</accession>
<dbReference type="RefSeq" id="WP_138253627.1">
    <property type="nucleotide sequence ID" value="NZ_VAVZ01000031.1"/>
</dbReference>
<comment type="caution">
    <text evidence="2">The sequence shown here is derived from an EMBL/GenBank/DDBJ whole genome shotgun (WGS) entry which is preliminary data.</text>
</comment>
<dbReference type="Pfam" id="PF00296">
    <property type="entry name" value="Bac_luciferase"/>
    <property type="match status" value="1"/>
</dbReference>
<protein>
    <submittedName>
        <fullName evidence="2">LLM class flavin-dependent oxidoreductase</fullName>
    </submittedName>
</protein>
<dbReference type="Proteomes" id="UP000310458">
    <property type="component" value="Unassembled WGS sequence"/>
</dbReference>
<dbReference type="OrthoDB" id="7903015at2"/>
<dbReference type="EMBL" id="VAVZ01000031">
    <property type="protein sequence ID" value="TLP94874.1"/>
    <property type="molecule type" value="Genomic_DNA"/>
</dbReference>
<dbReference type="InterPro" id="IPR011251">
    <property type="entry name" value="Luciferase-like_dom"/>
</dbReference>
<dbReference type="AlphaFoldDB" id="A0A5R9BAN0"/>
<dbReference type="PANTHER" id="PTHR30137:SF15">
    <property type="entry name" value="BLL6902 PROTEIN"/>
    <property type="match status" value="1"/>
</dbReference>
<dbReference type="Gene3D" id="3.20.20.30">
    <property type="entry name" value="Luciferase-like domain"/>
    <property type="match status" value="1"/>
</dbReference>
<evidence type="ECO:0000313" key="2">
    <source>
        <dbReference type="EMBL" id="TLP94874.1"/>
    </source>
</evidence>
<gene>
    <name evidence="2" type="ORF">FEF26_11220</name>
</gene>
<dbReference type="GO" id="GO:0016705">
    <property type="term" value="F:oxidoreductase activity, acting on paired donors, with incorporation or reduction of molecular oxygen"/>
    <property type="evidence" value="ECO:0007669"/>
    <property type="project" value="InterPro"/>
</dbReference>
<evidence type="ECO:0000313" key="3">
    <source>
        <dbReference type="Proteomes" id="UP000310458"/>
    </source>
</evidence>